<evidence type="ECO:0000313" key="3">
    <source>
        <dbReference type="Proteomes" id="UP001635816"/>
    </source>
</evidence>
<comment type="caution">
    <text evidence="2">The sequence shown here is derived from an EMBL/GenBank/DDBJ whole genome shotgun (WGS) entry which is preliminary data.</text>
</comment>
<dbReference type="Proteomes" id="UP001635816">
    <property type="component" value="Unassembled WGS sequence"/>
</dbReference>
<name>A0ABW9LL05_9MYCO</name>
<feature type="transmembrane region" description="Helical" evidence="1">
    <location>
        <begin position="6"/>
        <end position="26"/>
    </location>
</feature>
<keyword evidence="1" id="KW-0472">Membrane</keyword>
<gene>
    <name evidence="2" type="ORF">ACK4CT_36565</name>
</gene>
<protein>
    <submittedName>
        <fullName evidence="2">Uncharacterized protein</fullName>
    </submittedName>
</protein>
<sequence length="167" mass="18295">MTPHQIAQLLTPWVLGLLTFALLLIGGKRMLAISGRVGALFAGRLIFTAKDTAQAALIGLAGFALFREITRLSPDPQWWAQPLNSGWEVSSATIGVLVLAVEPLLGLLAVWAFVVCALFVTVWLGKPTDVDDPDSPTRWQQIGKLAREIWDLYRPRRTRTTTSEGCA</sequence>
<keyword evidence="3" id="KW-1185">Reference proteome</keyword>
<dbReference type="RefSeq" id="WP_409546030.1">
    <property type="nucleotide sequence ID" value="NZ_JBKBDD010000033.1"/>
</dbReference>
<accession>A0ABW9LL05</accession>
<keyword evidence="1" id="KW-1133">Transmembrane helix</keyword>
<feature type="transmembrane region" description="Helical" evidence="1">
    <location>
        <begin position="104"/>
        <end position="125"/>
    </location>
</feature>
<organism evidence="2 3">
    <name type="scientific">Mycolicibacterium nivoides</name>
    <dbReference type="NCBI Taxonomy" id="2487344"/>
    <lineage>
        <taxon>Bacteria</taxon>
        <taxon>Bacillati</taxon>
        <taxon>Actinomycetota</taxon>
        <taxon>Actinomycetes</taxon>
        <taxon>Mycobacteriales</taxon>
        <taxon>Mycobacteriaceae</taxon>
        <taxon>Mycolicibacterium</taxon>
    </lineage>
</organism>
<dbReference type="EMBL" id="JBKBDD010000033">
    <property type="protein sequence ID" value="MFN6548661.1"/>
    <property type="molecule type" value="Genomic_DNA"/>
</dbReference>
<evidence type="ECO:0000256" key="1">
    <source>
        <dbReference type="SAM" id="Phobius"/>
    </source>
</evidence>
<evidence type="ECO:0000313" key="2">
    <source>
        <dbReference type="EMBL" id="MFN6548661.1"/>
    </source>
</evidence>
<reference evidence="2 3" key="1">
    <citation type="submission" date="2024-12" db="EMBL/GenBank/DDBJ databases">
        <title>The coexistence of Mycolicibacterium septicum and Mycolicibacterium nivoides in clinical samples.</title>
        <authorList>
            <person name="Wang C."/>
            <person name="Feng Y."/>
            <person name="Zong Z."/>
        </authorList>
    </citation>
    <scope>NUCLEOTIDE SEQUENCE [LARGE SCALE GENOMIC DNA]</scope>
    <source>
        <strain evidence="2 3">120309</strain>
    </source>
</reference>
<proteinExistence type="predicted"/>
<keyword evidence="1" id="KW-0812">Transmembrane</keyword>